<keyword evidence="1" id="KW-1133">Transmembrane helix</keyword>
<evidence type="ECO:0000313" key="3">
    <source>
        <dbReference type="Proteomes" id="UP000680488"/>
    </source>
</evidence>
<dbReference type="Proteomes" id="UP000680488">
    <property type="component" value="Segment"/>
</dbReference>
<proteinExistence type="predicted"/>
<evidence type="ECO:0000256" key="1">
    <source>
        <dbReference type="SAM" id="Phobius"/>
    </source>
</evidence>
<accession>A0A8S5L127</accession>
<dbReference type="EMBL" id="BK013632">
    <property type="protein sequence ID" value="DAD50810.1"/>
    <property type="molecule type" value="Genomic_RNA"/>
</dbReference>
<evidence type="ECO:0000313" key="2">
    <source>
        <dbReference type="EMBL" id="DAD50810.1"/>
    </source>
</evidence>
<keyword evidence="1" id="KW-0812">Transmembrane</keyword>
<name>A0A8S5L127_9VIRU</name>
<feature type="transmembrane region" description="Helical" evidence="1">
    <location>
        <begin position="6"/>
        <end position="28"/>
    </location>
</feature>
<dbReference type="KEGG" id="vg:80401207"/>
<keyword evidence="1" id="KW-0472">Membrane</keyword>
<organism evidence="2 3">
    <name type="scientific">ssRNA phage SRR5466369_2</name>
    <dbReference type="NCBI Taxonomy" id="2786405"/>
    <lineage>
        <taxon>Viruses</taxon>
        <taxon>Riboviria</taxon>
        <taxon>Orthornavirae</taxon>
        <taxon>Lenarviricota</taxon>
        <taxon>Leviviricetes</taxon>
        <taxon>Timlovirales</taxon>
        <taxon>Steitzviridae</taxon>
        <taxon>Gihfavirus</taxon>
        <taxon>Gihfavirus pelohabitans</taxon>
    </lineage>
</organism>
<protein>
    <submittedName>
        <fullName evidence="2">Uncharacterized protein</fullName>
    </submittedName>
</protein>
<dbReference type="RefSeq" id="YP_010771508.1">
    <property type="nucleotide sequence ID" value="NC_074583.1"/>
</dbReference>
<dbReference type="GeneID" id="80401207"/>
<reference evidence="2" key="1">
    <citation type="submission" date="2020-09" db="EMBL/GenBank/DDBJ databases">
        <title>Leviviricetes taxonomy.</title>
        <authorList>
            <person name="Stockdale S.R."/>
            <person name="Callanan J."/>
            <person name="Adriaenssens E.M."/>
            <person name="Kuhn J.H."/>
            <person name="Rumnieks J."/>
            <person name="Shkoporov A."/>
            <person name="Draper L.A."/>
            <person name="Ross P."/>
            <person name="Hill C."/>
        </authorList>
    </citation>
    <scope>NUCLEOTIDE SEQUENCE</scope>
</reference>
<keyword evidence="3" id="KW-1185">Reference proteome</keyword>
<sequence>MEGVITALLVVLISGFFTVSVVGIATYASRRS</sequence>
<gene>
    <name evidence="2" type="primary">SRR5466369_2_3</name>
</gene>